<dbReference type="Pfam" id="PF03568">
    <property type="entry name" value="Separin_C"/>
    <property type="match status" value="2"/>
</dbReference>
<dbReference type="OrthoDB" id="10255632at2759"/>
<feature type="compositionally biased region" description="Basic and acidic residues" evidence="5">
    <location>
        <begin position="941"/>
        <end position="960"/>
    </location>
</feature>
<dbReference type="GO" id="GO:0005634">
    <property type="term" value="C:nucleus"/>
    <property type="evidence" value="ECO:0007669"/>
    <property type="project" value="InterPro"/>
</dbReference>
<dbReference type="EC" id="3.4.22.49" evidence="2"/>
<feature type="non-terminal residue" evidence="7">
    <location>
        <position position="1463"/>
    </location>
</feature>
<organism evidence="7 8">
    <name type="scientific">Pocillopora damicornis</name>
    <name type="common">Cauliflower coral</name>
    <name type="synonym">Millepora damicornis</name>
    <dbReference type="NCBI Taxonomy" id="46731"/>
    <lineage>
        <taxon>Eukaryota</taxon>
        <taxon>Metazoa</taxon>
        <taxon>Cnidaria</taxon>
        <taxon>Anthozoa</taxon>
        <taxon>Hexacorallia</taxon>
        <taxon>Scleractinia</taxon>
        <taxon>Astrocoeniina</taxon>
        <taxon>Pocilloporidae</taxon>
        <taxon>Pocillopora</taxon>
    </lineage>
</organism>
<dbReference type="InterPro" id="IPR030397">
    <property type="entry name" value="SEPARIN_core_dom"/>
</dbReference>
<evidence type="ECO:0000256" key="4">
    <source>
        <dbReference type="ARBA" id="ARBA00022829"/>
    </source>
</evidence>
<sequence>MEEERILKALLNGETDDLFEDTKNYLSPLRSPLNAKNGCKLGCKVAEESVSKYTLFSTKFLRCAIETLKKVKTKGKHLDEITNSLNLADLDKKKLQSSRGRAGGIRDALKTATTLVLIALKTTPDAHIIKQQVKLWASVKHELTKNLQNGEKLFERSRTLCSAFAEHEHAEDVEGSQLCFVLQEELACYKAKSYDTAVEQIAVIKQIMELYLVQEDEFHHASAMLELAIALHSLGDVELEEEKSALEYCQEAGEILKQLLDSEGCKDEEGNLQACLLDRLGAVYLWQALFEHKDAMNDRATSVMQELSDSYEAKEIEDICLEQPFMASLHAALETWTALRTKSLQQDPSGKVNLDHFINPEETYRYLLITAEIFGLLKQPLKKVGALYMAASISQSFGTKDMLDSGLCALSDAVHLMCDMLDLSHASVILSHATNLMNRFEPCSTSWVQFLLAKSHYLLVTGKFSEGEDSLKEASESEVFTHKSYKSHLLKARWQSICCKYAMFPPTVHEFKIVVDPLLGSLTPLEWAIDELHKLTQMAEEIFGLDVFCTGKQMQKQKENLSDLLARSEGSGQSLFRLSILNDLLSALLQVGQLYAHQGAVREALRQFVDGITLARQFCLPYRTMEFLINVAQLEVMQGKTEKSQYRVDQVQRILQPTMKSESKSKLSECCVQEPLFTEHPQTCECVGCLDPVLHAIFVEYLMSLSNHLALTSRPEQSLLALDVANLVCETAMYKIKHALKRLDAVVYPLETNDESSKGTKKRKGANSGRGRKQKKDAVATECSISQSMFSQHQVTLHCMNVKTLLQNGNLTKANLVLSEAMVLLHYLENVNQSIPAHLLHCKAILLHLQGVAVLLGNRNLASEVSVDHNWFYKTQMNTTSCGNTEENPIVVVDDEEPELEMPRKASNRKTRTSKAVEKTSTLDNGRKKSSRAKGRGKSKKVAEEQLECEKSDANAEQKPKQQTRKQSKAICSDVGDHIQASGKQLDQAIQYFSEAFNLCQACPPPALFSDICQGLAFCLGRSAPELATYYLNLSMSVTLRHQAVTRTGKRIKRLAKDFSQPLPLLLNLSGQKAHQTLVKTRNIMKFSLCASERGKLCLFTPKEISLLQNMPKEWTVCTLETFTHPVSKDRELLISRMRAGCDPAVVKINTTSGEEQSKDCIGDEVVMDLSKLFQSGVLEEFADIMSDSIKSMNINNTAEWWALRTRLDRRMKNLLEKIEGSWLGRWRGVLLGQPVSQEHHESVASLARELEEKIFVMCGYRPDYHLLELLDEVENLTGKLFEDRDKKSSINRSGDHSAENIARHPVILILGKEIQHLPWESIPMLFDQPVTRIPSLQYLLSKLSCQRQLPEINPEKTFYALNPQNNLPNTQKMFQKWFESEDGWQGITGNAPTQEQFRSALTDHDLFIYFGHGTGREFLQGDDIQRLDCRAVTLLMGCSSGKLQVGGECEPRGMALNYLLAG</sequence>
<dbReference type="SUPFAM" id="SSF48452">
    <property type="entry name" value="TPR-like"/>
    <property type="match status" value="1"/>
</dbReference>
<gene>
    <name evidence="7" type="ORF">pdam_00010648</name>
</gene>
<protein>
    <recommendedName>
        <fullName evidence="2">separase</fullName>
        <ecNumber evidence="2">3.4.22.49</ecNumber>
    </recommendedName>
</protein>
<evidence type="ECO:0000259" key="6">
    <source>
        <dbReference type="PROSITE" id="PS51700"/>
    </source>
</evidence>
<evidence type="ECO:0000256" key="5">
    <source>
        <dbReference type="SAM" id="MobiDB-lite"/>
    </source>
</evidence>
<dbReference type="PROSITE" id="PS51700">
    <property type="entry name" value="SEPARIN"/>
    <property type="match status" value="1"/>
</dbReference>
<dbReference type="STRING" id="46731.A0A3M6U338"/>
<dbReference type="EMBL" id="RCHS01002347">
    <property type="protein sequence ID" value="RMX47888.1"/>
    <property type="molecule type" value="Genomic_DNA"/>
</dbReference>
<dbReference type="GO" id="GO:0005737">
    <property type="term" value="C:cytoplasm"/>
    <property type="evidence" value="ECO:0007669"/>
    <property type="project" value="TreeGrafter"/>
</dbReference>
<dbReference type="GO" id="GO:0072686">
    <property type="term" value="C:mitotic spindle"/>
    <property type="evidence" value="ECO:0007669"/>
    <property type="project" value="TreeGrafter"/>
</dbReference>
<evidence type="ECO:0000256" key="2">
    <source>
        <dbReference type="ARBA" id="ARBA00012489"/>
    </source>
</evidence>
<keyword evidence="8" id="KW-1185">Reference proteome</keyword>
<dbReference type="Proteomes" id="UP000275408">
    <property type="component" value="Unassembled WGS sequence"/>
</dbReference>
<accession>A0A3M6U338</accession>
<reference evidence="7 8" key="1">
    <citation type="journal article" date="2018" name="Sci. Rep.">
        <title>Comparative analysis of the Pocillopora damicornis genome highlights role of immune system in coral evolution.</title>
        <authorList>
            <person name="Cunning R."/>
            <person name="Bay R.A."/>
            <person name="Gillette P."/>
            <person name="Baker A.C."/>
            <person name="Traylor-Knowles N."/>
        </authorList>
    </citation>
    <scope>NUCLEOTIDE SEQUENCE [LARGE SCALE GENOMIC DNA]</scope>
    <source>
        <strain evidence="7">RSMAS</strain>
        <tissue evidence="7">Whole animal</tissue>
    </source>
</reference>
<comment type="catalytic activity">
    <reaction evidence="1">
        <text>All bonds known to be hydrolyzed by this endopeptidase have arginine in P1 and an acidic residue in P4. P6 is often occupied by an acidic residue or by a hydroxy-amino-acid residue, the phosphorylation of which enhances cleavage.</text>
        <dbReference type="EC" id="3.4.22.49"/>
    </reaction>
</comment>
<proteinExistence type="predicted"/>
<evidence type="ECO:0000256" key="3">
    <source>
        <dbReference type="ARBA" id="ARBA00022801"/>
    </source>
</evidence>
<keyword evidence="3" id="KW-0378">Hydrolase</keyword>
<feature type="compositionally biased region" description="Basic residues" evidence="5">
    <location>
        <begin position="928"/>
        <end position="940"/>
    </location>
</feature>
<keyword evidence="4" id="KW-0159">Chromosome partition</keyword>
<feature type="compositionally biased region" description="Basic residues" evidence="5">
    <location>
        <begin position="759"/>
        <end position="775"/>
    </location>
</feature>
<dbReference type="InterPro" id="IPR005314">
    <property type="entry name" value="Peptidase_C50"/>
</dbReference>
<name>A0A3M6U338_POCDA</name>
<dbReference type="GO" id="GO:0051307">
    <property type="term" value="P:meiotic chromosome separation"/>
    <property type="evidence" value="ECO:0007669"/>
    <property type="project" value="TreeGrafter"/>
</dbReference>
<feature type="region of interest" description="Disordered" evidence="5">
    <location>
        <begin position="892"/>
        <end position="969"/>
    </location>
</feature>
<evidence type="ECO:0000313" key="8">
    <source>
        <dbReference type="Proteomes" id="UP000275408"/>
    </source>
</evidence>
<dbReference type="GO" id="GO:0004197">
    <property type="term" value="F:cysteine-type endopeptidase activity"/>
    <property type="evidence" value="ECO:0007669"/>
    <property type="project" value="InterPro"/>
</dbReference>
<comment type="caution">
    <text evidence="7">The sequence shown here is derived from an EMBL/GenBank/DDBJ whole genome shotgun (WGS) entry which is preliminary data.</text>
</comment>
<feature type="domain" description="Peptidase C50" evidence="6">
    <location>
        <begin position="1355"/>
        <end position="1450"/>
    </location>
</feature>
<dbReference type="GO" id="GO:0006508">
    <property type="term" value="P:proteolysis"/>
    <property type="evidence" value="ECO:0007669"/>
    <property type="project" value="InterPro"/>
</dbReference>
<dbReference type="InterPro" id="IPR011990">
    <property type="entry name" value="TPR-like_helical_dom_sf"/>
</dbReference>
<dbReference type="PANTHER" id="PTHR12792:SF0">
    <property type="entry name" value="SEPARIN"/>
    <property type="match status" value="1"/>
</dbReference>
<evidence type="ECO:0000256" key="1">
    <source>
        <dbReference type="ARBA" id="ARBA00000451"/>
    </source>
</evidence>
<dbReference type="PANTHER" id="PTHR12792">
    <property type="entry name" value="EXTRA SPINDLE POLES 1-RELATED"/>
    <property type="match status" value="1"/>
</dbReference>
<dbReference type="GO" id="GO:0005813">
    <property type="term" value="C:centrosome"/>
    <property type="evidence" value="ECO:0007669"/>
    <property type="project" value="TreeGrafter"/>
</dbReference>
<evidence type="ECO:0000313" key="7">
    <source>
        <dbReference type="EMBL" id="RMX47888.1"/>
    </source>
</evidence>
<feature type="region of interest" description="Disordered" evidence="5">
    <location>
        <begin position="754"/>
        <end position="775"/>
    </location>
</feature>